<evidence type="ECO:0000313" key="3">
    <source>
        <dbReference type="Proteomes" id="UP001595824"/>
    </source>
</evidence>
<evidence type="ECO:0008006" key="4">
    <source>
        <dbReference type="Google" id="ProtNLM"/>
    </source>
</evidence>
<dbReference type="RefSeq" id="WP_381741844.1">
    <property type="nucleotide sequence ID" value="NZ_JBHSDP010000024.1"/>
</dbReference>
<gene>
    <name evidence="2" type="ORF">ACFPC0_24050</name>
</gene>
<comment type="caution">
    <text evidence="2">The sequence shown here is derived from an EMBL/GenBank/DDBJ whole genome shotgun (WGS) entry which is preliminary data.</text>
</comment>
<name>A0ABV8TJR1_9ACTN</name>
<accession>A0ABV8TJR1</accession>
<dbReference type="EMBL" id="JBHSDP010000024">
    <property type="protein sequence ID" value="MFC4330803.1"/>
    <property type="molecule type" value="Genomic_DNA"/>
</dbReference>
<dbReference type="Proteomes" id="UP001595824">
    <property type="component" value="Unassembled WGS sequence"/>
</dbReference>
<keyword evidence="1" id="KW-0732">Signal</keyword>
<evidence type="ECO:0000256" key="1">
    <source>
        <dbReference type="SAM" id="SignalP"/>
    </source>
</evidence>
<protein>
    <recommendedName>
        <fullName evidence="4">Secreted protein</fullName>
    </recommendedName>
</protein>
<evidence type="ECO:0000313" key="2">
    <source>
        <dbReference type="EMBL" id="MFC4330803.1"/>
    </source>
</evidence>
<keyword evidence="3" id="KW-1185">Reference proteome</keyword>
<proteinExistence type="predicted"/>
<organism evidence="2 3">
    <name type="scientific">Streptomyces andamanensis</name>
    <dbReference type="NCBI Taxonomy" id="1565035"/>
    <lineage>
        <taxon>Bacteria</taxon>
        <taxon>Bacillati</taxon>
        <taxon>Actinomycetota</taxon>
        <taxon>Actinomycetes</taxon>
        <taxon>Kitasatosporales</taxon>
        <taxon>Streptomycetaceae</taxon>
        <taxon>Streptomyces</taxon>
    </lineage>
</organism>
<feature type="chain" id="PRO_5045337760" description="Secreted protein" evidence="1">
    <location>
        <begin position="28"/>
        <end position="138"/>
    </location>
</feature>
<reference evidence="3" key="1">
    <citation type="journal article" date="2019" name="Int. J. Syst. Evol. Microbiol.">
        <title>The Global Catalogue of Microorganisms (GCM) 10K type strain sequencing project: providing services to taxonomists for standard genome sequencing and annotation.</title>
        <authorList>
            <consortium name="The Broad Institute Genomics Platform"/>
            <consortium name="The Broad Institute Genome Sequencing Center for Infectious Disease"/>
            <person name="Wu L."/>
            <person name="Ma J."/>
        </authorList>
    </citation>
    <scope>NUCLEOTIDE SEQUENCE [LARGE SCALE GENOMIC DNA]</scope>
    <source>
        <strain evidence="3">PCU 347</strain>
    </source>
</reference>
<sequence>MRTHLAAGFGAAVLVTGTLAGAPAAQARPAVAYHFHVPNGNTWTDGTVTFYNRSVLVKGVQKSVASTVEGCRNTLGYTLDSHGDPLTMNASHPMDEACSTSKSFDFVVPADVEGGAAFVRVCLADGYYTAISCNRYGG</sequence>
<feature type="signal peptide" evidence="1">
    <location>
        <begin position="1"/>
        <end position="27"/>
    </location>
</feature>